<comment type="pathway">
    <text evidence="3 8">Carbohydrate biosynthesis; 3-deoxy-D-manno-octulosonate biosynthesis; 3-deoxy-D-manno-octulosonate from D-ribulose 5-phosphate: step 2/3.</text>
</comment>
<evidence type="ECO:0000256" key="7">
    <source>
        <dbReference type="ARBA" id="ARBA00049112"/>
    </source>
</evidence>
<protein>
    <recommendedName>
        <fullName evidence="8">2-dehydro-3-deoxyphosphooctonate aldolase</fullName>
        <ecNumber evidence="8">2.5.1.55</ecNumber>
    </recommendedName>
    <alternativeName>
        <fullName evidence="8">3-deoxy-D-manno-octulosonic acid 8-phosphate synthase</fullName>
    </alternativeName>
    <alternativeName>
        <fullName evidence="8">KDO-8-phosphate synthase</fullName>
        <shortName evidence="8">KDO 8-P synthase</shortName>
        <shortName evidence="8">KDOPS</shortName>
    </alternativeName>
    <alternativeName>
        <fullName evidence="8">Phospho-2-dehydro-3-deoxyoctonate aldolase</fullName>
    </alternativeName>
</protein>
<dbReference type="InterPro" id="IPR013785">
    <property type="entry name" value="Aldolase_TIM"/>
</dbReference>
<dbReference type="GO" id="GO:0008676">
    <property type="term" value="F:3-deoxy-8-phosphooctulonate synthase activity"/>
    <property type="evidence" value="ECO:0007669"/>
    <property type="project" value="UniProtKB-UniRule"/>
</dbReference>
<evidence type="ECO:0000256" key="5">
    <source>
        <dbReference type="ARBA" id="ARBA00022490"/>
    </source>
</evidence>
<comment type="catalytic activity">
    <reaction evidence="7 8">
        <text>D-arabinose 5-phosphate + phosphoenolpyruvate + H2O = 3-deoxy-alpha-D-manno-2-octulosonate-8-phosphate + phosphate</text>
        <dbReference type="Rhea" id="RHEA:14053"/>
        <dbReference type="ChEBI" id="CHEBI:15377"/>
        <dbReference type="ChEBI" id="CHEBI:43474"/>
        <dbReference type="ChEBI" id="CHEBI:57693"/>
        <dbReference type="ChEBI" id="CHEBI:58702"/>
        <dbReference type="ChEBI" id="CHEBI:85985"/>
        <dbReference type="EC" id="2.5.1.55"/>
    </reaction>
</comment>
<sequence>MTSIVNSNKDAKAKPFKLCGFDVGLHHRFFLIAGPCVIESEQSALDIAGQLKEITLALGIPFIYKSSFDKANRSSGTSFRGLGMEKGLEILARVKREIGVPVLTDIHDTSEIAPVSKVVDVLQTPAFLCRQTDFIRACAQSGKPVNFKKGQFLSPHEMLNVIDKARAAAAEINLPDQFMVCERGASFGYNNLVSDMRSLAILREAHAPVVFDATHSVQLPGGQGNASGGQREFVPVLARAAVAVGISGLFMETHPDPAKALSDGPNAVPLNRMKELLESLVAIDSVVKKPGSFLEDSFQTS</sequence>
<gene>
    <name evidence="8" type="primary">kdsA</name>
    <name evidence="10" type="ORF">DCO16_05635</name>
</gene>
<dbReference type="InterPro" id="IPR006218">
    <property type="entry name" value="DAHP1/KDSA"/>
</dbReference>
<dbReference type="Gene3D" id="3.20.20.70">
    <property type="entry name" value="Aldolase class I"/>
    <property type="match status" value="1"/>
</dbReference>
<dbReference type="EC" id="2.5.1.55" evidence="8"/>
<dbReference type="GO" id="GO:0019294">
    <property type="term" value="P:keto-3-deoxy-D-manno-octulosonic acid biosynthetic process"/>
    <property type="evidence" value="ECO:0007669"/>
    <property type="project" value="UniProtKB-UniRule"/>
</dbReference>
<dbReference type="AlphaFoldDB" id="A0A6M9PQG2"/>
<evidence type="ECO:0000256" key="8">
    <source>
        <dbReference type="HAMAP-Rule" id="MF_00056"/>
    </source>
</evidence>
<proteinExistence type="inferred from homology"/>
<dbReference type="PANTHER" id="PTHR21057">
    <property type="entry name" value="PHOSPHO-2-DEHYDRO-3-DEOXYHEPTONATE ALDOLASE"/>
    <property type="match status" value="1"/>
</dbReference>
<comment type="pathway">
    <text evidence="2">Bacterial outer membrane biogenesis; lipopolysaccharide biosynthesis.</text>
</comment>
<dbReference type="RefSeq" id="WP_173942751.1">
    <property type="nucleotide sequence ID" value="NZ_CBCSCD010000001.1"/>
</dbReference>
<evidence type="ECO:0000256" key="6">
    <source>
        <dbReference type="ARBA" id="ARBA00022679"/>
    </source>
</evidence>
<keyword evidence="11" id="KW-1185">Reference proteome</keyword>
<dbReference type="Proteomes" id="UP000500806">
    <property type="component" value="Chromosome"/>
</dbReference>
<reference evidence="10 11" key="1">
    <citation type="submission" date="2018-04" db="EMBL/GenBank/DDBJ databases">
        <title>Polynucleobacter sp. LimPoW16 genome.</title>
        <authorList>
            <person name="Hahn M.W."/>
        </authorList>
    </citation>
    <scope>NUCLEOTIDE SEQUENCE [LARGE SCALE GENOMIC DNA]</scope>
    <source>
        <strain evidence="10 11">LimPoW16</strain>
    </source>
</reference>
<evidence type="ECO:0000313" key="11">
    <source>
        <dbReference type="Proteomes" id="UP000500806"/>
    </source>
</evidence>
<keyword evidence="6 8" id="KW-0808">Transferase</keyword>
<dbReference type="SUPFAM" id="SSF51569">
    <property type="entry name" value="Aldolase"/>
    <property type="match status" value="1"/>
</dbReference>
<evidence type="ECO:0000256" key="1">
    <source>
        <dbReference type="ARBA" id="ARBA00004496"/>
    </source>
</evidence>
<dbReference type="UniPathway" id="UPA00357">
    <property type="reaction ID" value="UER00474"/>
</dbReference>
<dbReference type="UniPathway" id="UPA00030"/>
<accession>A0A6M9PQG2</accession>
<dbReference type="HAMAP" id="MF_00056">
    <property type="entry name" value="KDO8P_synth"/>
    <property type="match status" value="1"/>
</dbReference>
<keyword evidence="8" id="KW-0448">Lipopolysaccharide biosynthesis</keyword>
<comment type="subcellular location">
    <subcellularLocation>
        <location evidence="1 8">Cytoplasm</location>
    </subcellularLocation>
</comment>
<organism evidence="10 11">
    <name type="scientific">Polynucleobacter antarcticus</name>
    <dbReference type="NCBI Taxonomy" id="1743162"/>
    <lineage>
        <taxon>Bacteria</taxon>
        <taxon>Pseudomonadati</taxon>
        <taxon>Pseudomonadota</taxon>
        <taxon>Betaproteobacteria</taxon>
        <taxon>Burkholderiales</taxon>
        <taxon>Burkholderiaceae</taxon>
        <taxon>Polynucleobacter</taxon>
    </lineage>
</organism>
<dbReference type="NCBIfam" id="NF003543">
    <property type="entry name" value="PRK05198.1"/>
    <property type="match status" value="1"/>
</dbReference>
<evidence type="ECO:0000256" key="4">
    <source>
        <dbReference type="ARBA" id="ARBA00010499"/>
    </source>
</evidence>
<keyword evidence="5 8" id="KW-0963">Cytoplasm</keyword>
<evidence type="ECO:0000313" key="10">
    <source>
        <dbReference type="EMBL" id="QKM62591.1"/>
    </source>
</evidence>
<comment type="similarity">
    <text evidence="4 8">Belongs to the KdsA family.</text>
</comment>
<name>A0A6M9PQG2_9BURK</name>
<evidence type="ECO:0000259" key="9">
    <source>
        <dbReference type="Pfam" id="PF00793"/>
    </source>
</evidence>
<evidence type="ECO:0000256" key="3">
    <source>
        <dbReference type="ARBA" id="ARBA00004845"/>
    </source>
</evidence>
<dbReference type="GO" id="GO:0005737">
    <property type="term" value="C:cytoplasm"/>
    <property type="evidence" value="ECO:0007669"/>
    <property type="project" value="UniProtKB-SubCell"/>
</dbReference>
<dbReference type="Pfam" id="PF00793">
    <property type="entry name" value="DAHP_synth_1"/>
    <property type="match status" value="1"/>
</dbReference>
<feature type="domain" description="DAHP synthetase I/KDSA" evidence="9">
    <location>
        <begin position="23"/>
        <end position="285"/>
    </location>
</feature>
<dbReference type="EMBL" id="CP028941">
    <property type="protein sequence ID" value="QKM62591.1"/>
    <property type="molecule type" value="Genomic_DNA"/>
</dbReference>
<dbReference type="NCBIfam" id="TIGR01362">
    <property type="entry name" value="KDO8P_synth"/>
    <property type="match status" value="1"/>
</dbReference>
<evidence type="ECO:0000256" key="2">
    <source>
        <dbReference type="ARBA" id="ARBA00004756"/>
    </source>
</evidence>
<dbReference type="InterPro" id="IPR006269">
    <property type="entry name" value="KDO8P_synthase"/>
</dbReference>
<dbReference type="KEGG" id="pani:DCO16_05635"/>